<keyword evidence="7 11" id="KW-0505">Motor protein</keyword>
<evidence type="ECO:0000256" key="12">
    <source>
        <dbReference type="SAM" id="Coils"/>
    </source>
</evidence>
<dbReference type="PROSITE" id="PS50067">
    <property type="entry name" value="KINESIN_MOTOR_2"/>
    <property type="match status" value="1"/>
</dbReference>
<name>A0ABM4FQP4_9AVES</name>
<dbReference type="CDD" id="cd01365">
    <property type="entry name" value="KISc_KIF1A_KIF1B"/>
    <property type="match status" value="1"/>
</dbReference>
<dbReference type="InterPro" id="IPR022140">
    <property type="entry name" value="Kinesin-like_KIF1-typ"/>
</dbReference>
<dbReference type="RefSeq" id="XP_067167272.1">
    <property type="nucleotide sequence ID" value="XM_067311171.1"/>
</dbReference>
<keyword evidence="5 11" id="KW-0067">ATP-binding</keyword>
<dbReference type="SMART" id="SM00240">
    <property type="entry name" value="FHA"/>
    <property type="match status" value="1"/>
</dbReference>
<dbReference type="SUPFAM" id="SSF49879">
    <property type="entry name" value="SMAD/FHA domain"/>
    <property type="match status" value="1"/>
</dbReference>
<dbReference type="InterPro" id="IPR001752">
    <property type="entry name" value="Kinesin_motor_dom"/>
</dbReference>
<feature type="compositionally biased region" description="Polar residues" evidence="13">
    <location>
        <begin position="1425"/>
        <end position="1437"/>
    </location>
</feature>
<dbReference type="Pfam" id="PF00169">
    <property type="entry name" value="PH"/>
    <property type="match status" value="1"/>
</dbReference>
<keyword evidence="6 12" id="KW-0175">Coiled coil</keyword>
<dbReference type="InterPro" id="IPR022164">
    <property type="entry name" value="Kinesin-like"/>
</dbReference>
<keyword evidence="3" id="KW-0493">Microtubule</keyword>
<dbReference type="SMART" id="SM00233">
    <property type="entry name" value="PH"/>
    <property type="match status" value="1"/>
</dbReference>
<dbReference type="Pfam" id="PF12473">
    <property type="entry name" value="DUF3694"/>
    <property type="match status" value="1"/>
</dbReference>
<dbReference type="Gene3D" id="3.40.850.10">
    <property type="entry name" value="Kinesin motor domain"/>
    <property type="match status" value="1"/>
</dbReference>
<dbReference type="SUPFAM" id="SSF52540">
    <property type="entry name" value="P-loop containing nucleoside triphosphate hydrolases"/>
    <property type="match status" value="1"/>
</dbReference>
<dbReference type="CDD" id="cd22727">
    <property type="entry name" value="FHA_KIF1B"/>
    <property type="match status" value="1"/>
</dbReference>
<dbReference type="InterPro" id="IPR001849">
    <property type="entry name" value="PH_domain"/>
</dbReference>
<dbReference type="SUPFAM" id="SSF50729">
    <property type="entry name" value="PH domain-like"/>
    <property type="match status" value="1"/>
</dbReference>
<feature type="domain" description="PH" evidence="14">
    <location>
        <begin position="1572"/>
        <end position="1670"/>
    </location>
</feature>
<feature type="domain" description="Kinesin motor" evidence="16">
    <location>
        <begin position="5"/>
        <end position="348"/>
    </location>
</feature>
<dbReference type="PANTHER" id="PTHR47117">
    <property type="entry name" value="STAR-RELATED LIPID TRANSFER PROTEIN 9"/>
    <property type="match status" value="1"/>
</dbReference>
<dbReference type="EC" id="5.6.1.3" evidence="10"/>
<evidence type="ECO:0000256" key="3">
    <source>
        <dbReference type="ARBA" id="ARBA00022701"/>
    </source>
</evidence>
<evidence type="ECO:0000256" key="2">
    <source>
        <dbReference type="ARBA" id="ARBA00022490"/>
    </source>
</evidence>
<feature type="region of interest" description="Disordered" evidence="13">
    <location>
        <begin position="1421"/>
        <end position="1441"/>
    </location>
</feature>
<evidence type="ECO:0000256" key="9">
    <source>
        <dbReference type="ARBA" id="ARBA00050273"/>
    </source>
</evidence>
<dbReference type="InterPro" id="IPR019821">
    <property type="entry name" value="Kinesin_motor_CS"/>
</dbReference>
<dbReference type="CDD" id="cd01233">
    <property type="entry name" value="PH_KIFIA_KIFIB"/>
    <property type="match status" value="1"/>
</dbReference>
<evidence type="ECO:0000313" key="18">
    <source>
        <dbReference type="RefSeq" id="XP_067167272.1"/>
    </source>
</evidence>
<evidence type="ECO:0000256" key="7">
    <source>
        <dbReference type="ARBA" id="ARBA00023175"/>
    </source>
</evidence>
<gene>
    <name evidence="18" type="primary">KIF1B</name>
</gene>
<dbReference type="PANTHER" id="PTHR47117:SF4">
    <property type="entry name" value="KINESIN-LIKE PROTEIN KIF1B ISOFORM X1"/>
    <property type="match status" value="1"/>
</dbReference>
<keyword evidence="4 11" id="KW-0547">Nucleotide-binding</keyword>
<proteinExistence type="inferred from homology"/>
<comment type="subcellular location">
    <subcellularLocation>
        <location evidence="1">Cytoplasm</location>
        <location evidence="1">Cytoskeleton</location>
    </subcellularLocation>
</comment>
<comment type="catalytic activity">
    <reaction evidence="9">
        <text>ATP + H2O + a kinesin associated with a microtubule at position (n) = ADP + phosphate a kinesin associated with a microtubule at position (n+1, toward the plus end).</text>
        <dbReference type="EC" id="5.6.1.3"/>
    </reaction>
</comment>
<evidence type="ECO:0000256" key="10">
    <source>
        <dbReference type="ARBA" id="ARBA00066390"/>
    </source>
</evidence>
<keyword evidence="17" id="KW-1185">Reference proteome</keyword>
<comment type="similarity">
    <text evidence="11">Belongs to the TRAFAC class myosin-kinesin ATPase superfamily. Kinesin family.</text>
</comment>
<protein>
    <recommendedName>
        <fullName evidence="10">plus-end-directed kinesin ATPase</fullName>
        <ecNumber evidence="10">5.6.1.3</ecNumber>
    </recommendedName>
</protein>
<reference evidence="18" key="1">
    <citation type="submission" date="2025-08" db="UniProtKB">
        <authorList>
            <consortium name="RefSeq"/>
        </authorList>
    </citation>
    <scope>IDENTIFICATION</scope>
    <source>
        <tissue evidence="18">Blood</tissue>
    </source>
</reference>
<dbReference type="Gene3D" id="2.60.200.20">
    <property type="match status" value="1"/>
</dbReference>
<dbReference type="Pfam" id="PF12423">
    <property type="entry name" value="KIF1B"/>
    <property type="match status" value="1"/>
</dbReference>
<evidence type="ECO:0000259" key="16">
    <source>
        <dbReference type="PROSITE" id="PS50067"/>
    </source>
</evidence>
<dbReference type="Gene3D" id="6.10.250.2520">
    <property type="match status" value="1"/>
</dbReference>
<dbReference type="Pfam" id="PF00225">
    <property type="entry name" value="Kinesin"/>
    <property type="match status" value="1"/>
</dbReference>
<sequence>MSGASVKVAVRVRPFNSRETSKESKCIIQMQGNSTSIINPKNPKEAPKSFSFDYSYWSHTSPEDPCFASQSRVYNDIGKEMLLHAFEGYNVCIFAYGQTGAGKSYTMMGKQEESQAGIIPQLCEELFEKINDNSNEEMSYSVEVSYMEIYCERVRDLLNPKNKGNLRVREHPLLGPYVEDLSKLAVTSYTDIADLMDAGNKARTVAATNMNETSSRSHAVFTIVFTQKKHDAETDLSTEKVSKISLVDLAGSERADSTGAKGTRLKEGANINKSLTTLGKVISALAEVSKKKKKTDFIPYRDSVLTWLLRENLGGNSRTAMVAALSPADINYDETLSTLRYADRAKQIKCNAVINEDPNAKLVRELKEEVTRLKDLLRAQGLGDIIDTSMGSLTASPSSCSLSSQVGLTSVSSIQERIMSTPGGEEAIERLKESEKIIAELNETWEEKLRKTEAIRMEREALLAEMGVAIREDGGTLGVFSPKKTPHLVNLNEDPLMSECLLYYIKDGITRVGQADAERRQDIVLSGAHIKEEHCIFRSERNNNGEVIVTLEPCERSETYVNGKRVVQPVQLRSGNRIIMGKNHVFRFNHPEQARAEREKTPSAETPSEPVDWTFAQRELLEKQGIDMKQEMEKRLQEMEILYKKEKEEADLLLEQQRLDYESKLQALQKQVETRSLAAETTEEEEEEEEVSWTRHEYELAQWAFRKWKFHQFTSLRDQLWGNAVYLKEANAISVELKKKVQFQFVLLTDTLYSPLPPELLPTEMEKTRDNRPFPRTVVAVEVQDLKNGATHYWSLEKLKQRLELMREMYDRAGEMTSNTQDESESTMTGSDPFYDRFHWFKLVGRAFVYLSNLLYPVPLIHRVAVVSEKGEVRGFLRVAVQAIAADEEAPDYGSGIRQSGTAKISFDNEYFNKSDFSSVAMTRSGLSLEELRIVEGQGQNSEVITPPEEINRMNDVDLKSAALLDGKMTMEGFTEEIGDHLKLGSVFTFRVTVLQASGILPEYADIFCQFNFLHRHDEAFSTEPLKNNGRGTPLGFYHVQNIAVEVTESFVEYIKTKPIVFEVFGHYQQHPLHLQGQDLNSPPQPSRRFFPPPMPLSKPVPATKLNTMSKPNLGQSVSKYDLLVWFEISELEPTGEYIPAIVDHTGGLPCQGTFLLHQGIQRRITVTIIHEKGSELHWKDVRELVVGRIRNKAEVDEAAVDAILSLNIISVKYLKSSHSSNRTFYRFEAVWDSSLHNSLLLNRVTPYGEKIYMTLSAYLELDHCIQPAVITKDVCMVFYSRDAKISPPRSLRNLFGSGYSKSPDSNRVTGIYELSLCKMADTGSPGMQRRRRKVLDTSVAYVRGEENLAGWRPRGDSLILEHQWELEKLELLHEVEKTRHFLLLREKLGDSIPKSLSDSLSPSLSSGTLSTSTSISSQISTTTFESAVTPSESSGYDSADIESLVDREKELATKCLQLLTHTFNRELNQVYNSISDCKLSDISPIGRDPSVSSFSSATLTPSSTCPSLVDSKCNSVDQKTPEANSRASSPCPELEQFQLIPVVETSYIARAGKNEFLNLVPDIEEIRPGSVVSKKGYLHFKEPLSSSWAKHFVVVRRPYVFIYNSDKDPVERGVINLSTSQVEYSEDQQAMVKTPNTFGVCTKHRGVLLQAINDKDMNDWLYAFNPLLAGTIRSKLARRRTGQMKY</sequence>
<dbReference type="Pfam" id="PF16183">
    <property type="entry name" value="Kinesin_assoc"/>
    <property type="match status" value="1"/>
</dbReference>
<evidence type="ECO:0000256" key="8">
    <source>
        <dbReference type="ARBA" id="ARBA00023212"/>
    </source>
</evidence>
<dbReference type="Pfam" id="PF00498">
    <property type="entry name" value="FHA"/>
    <property type="match status" value="1"/>
</dbReference>
<evidence type="ECO:0000256" key="11">
    <source>
        <dbReference type="PROSITE-ProRule" id="PRU00283"/>
    </source>
</evidence>
<keyword evidence="8" id="KW-0206">Cytoskeleton</keyword>
<evidence type="ECO:0000256" key="6">
    <source>
        <dbReference type="ARBA" id="ARBA00023054"/>
    </source>
</evidence>
<dbReference type="GeneID" id="106499079"/>
<evidence type="ECO:0000256" key="1">
    <source>
        <dbReference type="ARBA" id="ARBA00004245"/>
    </source>
</evidence>
<dbReference type="InterPro" id="IPR027417">
    <property type="entry name" value="P-loop_NTPase"/>
</dbReference>
<evidence type="ECO:0000313" key="17">
    <source>
        <dbReference type="Proteomes" id="UP001652627"/>
    </source>
</evidence>
<feature type="domain" description="FHA" evidence="15">
    <location>
        <begin position="510"/>
        <end position="566"/>
    </location>
</feature>
<dbReference type="Gene3D" id="2.30.29.30">
    <property type="entry name" value="Pleckstrin-homology domain (PH domain)/Phosphotyrosine-binding domain (PTB)"/>
    <property type="match status" value="1"/>
</dbReference>
<dbReference type="InterPro" id="IPR008984">
    <property type="entry name" value="SMAD_FHA_dom_sf"/>
</dbReference>
<dbReference type="Proteomes" id="UP001652627">
    <property type="component" value="Chromosome 26"/>
</dbReference>
<evidence type="ECO:0000256" key="4">
    <source>
        <dbReference type="ARBA" id="ARBA00022741"/>
    </source>
</evidence>
<evidence type="ECO:0000259" key="14">
    <source>
        <dbReference type="PROSITE" id="PS50003"/>
    </source>
</evidence>
<keyword evidence="2" id="KW-0963">Cytoplasm</keyword>
<feature type="binding site" evidence="11">
    <location>
        <begin position="97"/>
        <end position="104"/>
    </location>
    <ligand>
        <name>ATP</name>
        <dbReference type="ChEBI" id="CHEBI:30616"/>
    </ligand>
</feature>
<accession>A0ABM4FQP4</accession>
<organism evidence="17 18">
    <name type="scientific">Apteryx mantelli</name>
    <name type="common">North Island brown kiwi</name>
    <dbReference type="NCBI Taxonomy" id="2696672"/>
    <lineage>
        <taxon>Eukaryota</taxon>
        <taxon>Metazoa</taxon>
        <taxon>Chordata</taxon>
        <taxon>Craniata</taxon>
        <taxon>Vertebrata</taxon>
        <taxon>Euteleostomi</taxon>
        <taxon>Archelosauria</taxon>
        <taxon>Archosauria</taxon>
        <taxon>Dinosauria</taxon>
        <taxon>Saurischia</taxon>
        <taxon>Theropoda</taxon>
        <taxon>Coelurosauria</taxon>
        <taxon>Aves</taxon>
        <taxon>Palaeognathae</taxon>
        <taxon>Apterygiformes</taxon>
        <taxon>Apterygidae</taxon>
        <taxon>Apteryx</taxon>
    </lineage>
</organism>
<dbReference type="PROSITE" id="PS50003">
    <property type="entry name" value="PH_DOMAIN"/>
    <property type="match status" value="1"/>
</dbReference>
<feature type="coiled-coil region" evidence="12">
    <location>
        <begin position="629"/>
        <end position="685"/>
    </location>
</feature>
<dbReference type="PROSITE" id="PS50006">
    <property type="entry name" value="FHA_DOMAIN"/>
    <property type="match status" value="1"/>
</dbReference>
<dbReference type="InterPro" id="IPR036961">
    <property type="entry name" value="Kinesin_motor_dom_sf"/>
</dbReference>
<evidence type="ECO:0000256" key="5">
    <source>
        <dbReference type="ARBA" id="ARBA00022840"/>
    </source>
</evidence>
<dbReference type="InterPro" id="IPR011993">
    <property type="entry name" value="PH-like_dom_sf"/>
</dbReference>
<dbReference type="InterPro" id="IPR000253">
    <property type="entry name" value="FHA_dom"/>
</dbReference>
<dbReference type="InterPro" id="IPR032405">
    <property type="entry name" value="Kinesin_assoc"/>
</dbReference>
<evidence type="ECO:0000259" key="15">
    <source>
        <dbReference type="PROSITE" id="PS50006"/>
    </source>
</evidence>
<dbReference type="PROSITE" id="PS00411">
    <property type="entry name" value="KINESIN_MOTOR_1"/>
    <property type="match status" value="1"/>
</dbReference>
<dbReference type="SMART" id="SM00129">
    <property type="entry name" value="KISc"/>
    <property type="match status" value="1"/>
</dbReference>
<dbReference type="PRINTS" id="PR00380">
    <property type="entry name" value="KINESINHEAVY"/>
</dbReference>
<evidence type="ECO:0000256" key="13">
    <source>
        <dbReference type="SAM" id="MobiDB-lite"/>
    </source>
</evidence>
<dbReference type="InterPro" id="IPR049780">
    <property type="entry name" value="PH_KIFIA_KIFIB"/>
</dbReference>